<keyword evidence="4" id="KW-0378">Hydrolase</keyword>
<dbReference type="PANTHER" id="PTHR30237">
    <property type="entry name" value="MURAMOYLTETRAPEPTIDE CARBOXYPEPTIDASE"/>
    <property type="match status" value="1"/>
</dbReference>
<sequence length="318" mass="35188">MQNLKPKRLKKGDTVGIIAPASPLFKKSDLKRGIKTLEEWGYNVVVGDHVNCRHEYIAGTDEQRAADFNAMFANDNVDAVFVTQGGYGSARMIDRIDFDLVRKNPKIFIGYSDITSLHLAIQKHTGLVTFHGPGMAGFNSEDLTAYREEYLDKALCSSEPIGEIKMADDKKYLDVINEGQVRGELVGGNLTLVCASLGTPFEIDTKDKILFLEEVWTEPWILDHMFTHLKNAGKLQEAAGIVIGECSECEPRKLDPGFPVTFFLEDILEDFLKPLDIPVIHGLPIGHTKDLATLPIGVSAYLDATNGKLFVEESGTED</sequence>
<dbReference type="Gene3D" id="3.50.30.60">
    <property type="entry name" value="LD-carboxypeptidase A C-terminal domain-like"/>
    <property type="match status" value="1"/>
</dbReference>
<dbReference type="InterPro" id="IPR027478">
    <property type="entry name" value="LdcA_N"/>
</dbReference>
<comment type="similarity">
    <text evidence="1">Belongs to the peptidase S66 family.</text>
</comment>
<keyword evidence="5" id="KW-0720">Serine protease</keyword>
<keyword evidence="3" id="KW-0645">Protease</keyword>
<evidence type="ECO:0000259" key="7">
    <source>
        <dbReference type="Pfam" id="PF17676"/>
    </source>
</evidence>
<feature type="domain" description="LD-carboxypeptidase N-terminal" evidence="6">
    <location>
        <begin position="15"/>
        <end position="132"/>
    </location>
</feature>
<dbReference type="EMBL" id="JBHTKL010000005">
    <property type="protein sequence ID" value="MFD1019838.1"/>
    <property type="molecule type" value="Genomic_DNA"/>
</dbReference>
<dbReference type="Gene3D" id="3.40.50.10740">
    <property type="entry name" value="Class I glutamine amidotransferase-like"/>
    <property type="match status" value="1"/>
</dbReference>
<evidence type="ECO:0000256" key="2">
    <source>
        <dbReference type="ARBA" id="ARBA00022645"/>
    </source>
</evidence>
<evidence type="ECO:0000256" key="3">
    <source>
        <dbReference type="ARBA" id="ARBA00022670"/>
    </source>
</evidence>
<dbReference type="Proteomes" id="UP001596990">
    <property type="component" value="Unassembled WGS sequence"/>
</dbReference>
<evidence type="ECO:0000256" key="1">
    <source>
        <dbReference type="ARBA" id="ARBA00010233"/>
    </source>
</evidence>
<evidence type="ECO:0000256" key="4">
    <source>
        <dbReference type="ARBA" id="ARBA00022801"/>
    </source>
</evidence>
<gene>
    <name evidence="8" type="ORF">ACFQ2J_11695</name>
</gene>
<comment type="caution">
    <text evidence="8">The sequence shown here is derived from an EMBL/GenBank/DDBJ whole genome shotgun (WGS) entry which is preliminary data.</text>
</comment>
<dbReference type="InterPro" id="IPR040449">
    <property type="entry name" value="Peptidase_S66_N"/>
</dbReference>
<evidence type="ECO:0000313" key="9">
    <source>
        <dbReference type="Proteomes" id="UP001596990"/>
    </source>
</evidence>
<keyword evidence="2" id="KW-0121">Carboxypeptidase</keyword>
<dbReference type="InterPro" id="IPR040921">
    <property type="entry name" value="Peptidase_S66C"/>
</dbReference>
<dbReference type="PANTHER" id="PTHR30237:SF2">
    <property type="entry name" value="MUREIN TETRAPEPTIDE CARBOXYPEPTIDASE"/>
    <property type="match status" value="1"/>
</dbReference>
<evidence type="ECO:0000259" key="6">
    <source>
        <dbReference type="Pfam" id="PF02016"/>
    </source>
</evidence>
<dbReference type="InterPro" id="IPR029062">
    <property type="entry name" value="Class_I_gatase-like"/>
</dbReference>
<organism evidence="8 9">
    <name type="scientific">Thalassobacillus hwangdonensis</name>
    <dbReference type="NCBI Taxonomy" id="546108"/>
    <lineage>
        <taxon>Bacteria</taxon>
        <taxon>Bacillati</taxon>
        <taxon>Bacillota</taxon>
        <taxon>Bacilli</taxon>
        <taxon>Bacillales</taxon>
        <taxon>Bacillaceae</taxon>
        <taxon>Thalassobacillus</taxon>
    </lineage>
</organism>
<feature type="domain" description="LD-carboxypeptidase C-terminal" evidence="7">
    <location>
        <begin position="182"/>
        <end position="301"/>
    </location>
</feature>
<dbReference type="InterPro" id="IPR003507">
    <property type="entry name" value="S66_fam"/>
</dbReference>
<name>A0ABW3L541_9BACI</name>
<dbReference type="PIRSF" id="PIRSF028757">
    <property type="entry name" value="LD-carboxypeptidase"/>
    <property type="match status" value="1"/>
</dbReference>
<dbReference type="SUPFAM" id="SSF52317">
    <property type="entry name" value="Class I glutamine amidotransferase-like"/>
    <property type="match status" value="1"/>
</dbReference>
<dbReference type="RefSeq" id="WP_386060387.1">
    <property type="nucleotide sequence ID" value="NZ_JBHTKL010000005.1"/>
</dbReference>
<evidence type="ECO:0000256" key="5">
    <source>
        <dbReference type="ARBA" id="ARBA00022825"/>
    </source>
</evidence>
<dbReference type="CDD" id="cd07025">
    <property type="entry name" value="Peptidase_S66"/>
    <property type="match status" value="1"/>
</dbReference>
<dbReference type="InterPro" id="IPR027461">
    <property type="entry name" value="Carboxypeptidase_A_C_sf"/>
</dbReference>
<proteinExistence type="inferred from homology"/>
<protein>
    <submittedName>
        <fullName evidence="8">LD-carboxypeptidase</fullName>
    </submittedName>
</protein>
<dbReference type="Pfam" id="PF17676">
    <property type="entry name" value="Peptidase_S66C"/>
    <property type="match status" value="1"/>
</dbReference>
<evidence type="ECO:0000313" key="8">
    <source>
        <dbReference type="EMBL" id="MFD1019838.1"/>
    </source>
</evidence>
<reference evidence="9" key="1">
    <citation type="journal article" date="2019" name="Int. J. Syst. Evol. Microbiol.">
        <title>The Global Catalogue of Microorganisms (GCM) 10K type strain sequencing project: providing services to taxonomists for standard genome sequencing and annotation.</title>
        <authorList>
            <consortium name="The Broad Institute Genomics Platform"/>
            <consortium name="The Broad Institute Genome Sequencing Center for Infectious Disease"/>
            <person name="Wu L."/>
            <person name="Ma J."/>
        </authorList>
    </citation>
    <scope>NUCLEOTIDE SEQUENCE [LARGE SCALE GENOMIC DNA]</scope>
    <source>
        <strain evidence="9">CCUG 56607</strain>
    </source>
</reference>
<keyword evidence="9" id="KW-1185">Reference proteome</keyword>
<dbReference type="Pfam" id="PF02016">
    <property type="entry name" value="Peptidase_S66"/>
    <property type="match status" value="1"/>
</dbReference>
<dbReference type="SUPFAM" id="SSF141986">
    <property type="entry name" value="LD-carboxypeptidase A C-terminal domain-like"/>
    <property type="match status" value="1"/>
</dbReference>
<accession>A0ABW3L541</accession>